<dbReference type="SUPFAM" id="SSF51197">
    <property type="entry name" value="Clavaminate synthase-like"/>
    <property type="match status" value="1"/>
</dbReference>
<name>A0A7U0RPG3_SERPR</name>
<gene>
    <name evidence="2" type="ORF">JKX24_03340</name>
</gene>
<proteinExistence type="predicted"/>
<accession>A0A7U0RPG3</accession>
<organism evidence="2 3">
    <name type="scientific">Serratia proteamaculans</name>
    <dbReference type="NCBI Taxonomy" id="28151"/>
    <lineage>
        <taxon>Bacteria</taxon>
        <taxon>Pseudomonadati</taxon>
        <taxon>Pseudomonadota</taxon>
        <taxon>Gammaproteobacteria</taxon>
        <taxon>Enterobacterales</taxon>
        <taxon>Yersiniaceae</taxon>
        <taxon>Serratia</taxon>
    </lineage>
</organism>
<dbReference type="InterPro" id="IPR014710">
    <property type="entry name" value="RmlC-like_jellyroll"/>
</dbReference>
<feature type="domain" description="TehB/YeaR-like" evidence="1">
    <location>
        <begin position="13"/>
        <end position="94"/>
    </location>
</feature>
<evidence type="ECO:0000313" key="3">
    <source>
        <dbReference type="Proteomes" id="UP000596176"/>
    </source>
</evidence>
<sequence length="117" mass="13444">MKYRIPADYKHTRSTPFWDKDSVPKALLTHHNTKKGVYGRLSVMRGAVKYIGFKSEHDSQPEIEVIISAGQFGVSPPEYWHRIELLTLETYFNLDFFAAPEIELEGQGFGQVVNSKR</sequence>
<dbReference type="RefSeq" id="WP_099065193.1">
    <property type="nucleotide sequence ID" value="NZ_CBCPHK010000001.1"/>
</dbReference>
<dbReference type="AlphaFoldDB" id="A0A7U0RPG3"/>
<evidence type="ECO:0000259" key="1">
    <source>
        <dbReference type="Pfam" id="PF09313"/>
    </source>
</evidence>
<dbReference type="EMBL" id="CP068391">
    <property type="protein sequence ID" value="QQX54080.1"/>
    <property type="molecule type" value="Genomic_DNA"/>
</dbReference>
<dbReference type="InterPro" id="IPR014510">
    <property type="entry name" value="Tellurite-R_YeaR"/>
</dbReference>
<dbReference type="PIRSF" id="PIRSF020632">
    <property type="entry name" value="YeaR"/>
    <property type="match status" value="1"/>
</dbReference>
<dbReference type="Proteomes" id="UP000596176">
    <property type="component" value="Chromosome"/>
</dbReference>
<dbReference type="Gene3D" id="2.60.120.10">
    <property type="entry name" value="Jelly Rolls"/>
    <property type="match status" value="1"/>
</dbReference>
<evidence type="ECO:0000313" key="2">
    <source>
        <dbReference type="EMBL" id="QQX54080.1"/>
    </source>
</evidence>
<dbReference type="InterPro" id="IPR015392">
    <property type="entry name" value="TehB/YeaR-like_dom"/>
</dbReference>
<protein>
    <submittedName>
        <fullName evidence="2">DUF1971 domain-containing protein</fullName>
    </submittedName>
</protein>
<reference evidence="2 3" key="1">
    <citation type="submission" date="2021-01" db="EMBL/GenBank/DDBJ databases">
        <title>Chromosome sequence of Serratia proteamaculans strain 94 rif-r, isolated from spoiled beef.</title>
        <authorList>
            <person name="Zaytseva Y.V."/>
            <person name="Iablokov S.N."/>
            <person name="Klyukina A."/>
        </authorList>
    </citation>
    <scope>NUCLEOTIDE SEQUENCE [LARGE SCALE GENOMIC DNA]</scope>
    <source>
        <strain evidence="2 3">94 rif-r</strain>
    </source>
</reference>
<dbReference type="Pfam" id="PF09313">
    <property type="entry name" value="TehB-like"/>
    <property type="match status" value="1"/>
</dbReference>